<sequence>MRMTAPALATFTAAALLAGGAFAADQTLTGSVAYKDRSALPPNAVLEVALVDVSRMDAPAVTLSSRRWAVQGQVPLAYSLTYDDALIDERMTYAVQATIGVDGRTLYRNTVMTPALTRGAGSEVDIMVDRVAQGMAADSGAVSGGELAGSAWVVTDFGGPILVAEKKPEIAFGEDGRIAGFTGCNRLMGGYEAADGKISFTQGGMTMMACPEPYGEMEMKFNEQLAAVARYTLNGDTLVLGDENGRAVMRLVRKP</sequence>
<gene>
    <name evidence="3" type="ORF">PSA7680_02008</name>
</gene>
<feature type="signal peptide" evidence="1">
    <location>
        <begin position="1"/>
        <end position="23"/>
    </location>
</feature>
<accession>A0A1Y5SGK8</accession>
<dbReference type="InterPro" id="IPR005184">
    <property type="entry name" value="DUF306_Meta_HslJ"/>
</dbReference>
<dbReference type="Proteomes" id="UP000193409">
    <property type="component" value="Unassembled WGS sequence"/>
</dbReference>
<evidence type="ECO:0000313" key="4">
    <source>
        <dbReference type="Proteomes" id="UP000193409"/>
    </source>
</evidence>
<dbReference type="PANTHER" id="PTHR38013:SF1">
    <property type="entry name" value="GLYCOPROTEIN_POLYSACCHARIDE METABOLISM"/>
    <property type="match status" value="1"/>
</dbReference>
<dbReference type="Gene3D" id="2.40.128.270">
    <property type="match status" value="1"/>
</dbReference>
<dbReference type="Pfam" id="PF03724">
    <property type="entry name" value="META"/>
    <property type="match status" value="1"/>
</dbReference>
<proteinExistence type="predicted"/>
<reference evidence="3 4" key="1">
    <citation type="submission" date="2017-03" db="EMBL/GenBank/DDBJ databases">
        <authorList>
            <person name="Afonso C.L."/>
            <person name="Miller P.J."/>
            <person name="Scott M.A."/>
            <person name="Spackman E."/>
            <person name="Goraichik I."/>
            <person name="Dimitrov K.M."/>
            <person name="Suarez D.L."/>
            <person name="Swayne D.E."/>
        </authorList>
    </citation>
    <scope>NUCLEOTIDE SEQUENCE [LARGE SCALE GENOMIC DNA]</scope>
    <source>
        <strain evidence="3 4">CECT 7680</strain>
    </source>
</reference>
<feature type="chain" id="PRO_5012599394" evidence="1">
    <location>
        <begin position="24"/>
        <end position="255"/>
    </location>
</feature>
<dbReference type="EMBL" id="FWFQ01000012">
    <property type="protein sequence ID" value="SLN40350.1"/>
    <property type="molecule type" value="Genomic_DNA"/>
</dbReference>
<protein>
    <submittedName>
        <fullName evidence="3">Heat-inducible protein</fullName>
    </submittedName>
</protein>
<organism evidence="3 4">
    <name type="scientific">Pseudoruegeria aquimaris</name>
    <dbReference type="NCBI Taxonomy" id="393663"/>
    <lineage>
        <taxon>Bacteria</taxon>
        <taxon>Pseudomonadati</taxon>
        <taxon>Pseudomonadota</taxon>
        <taxon>Alphaproteobacteria</taxon>
        <taxon>Rhodobacterales</taxon>
        <taxon>Roseobacteraceae</taxon>
        <taxon>Pseudoruegeria</taxon>
    </lineage>
</organism>
<keyword evidence="4" id="KW-1185">Reference proteome</keyword>
<evidence type="ECO:0000259" key="2">
    <source>
        <dbReference type="Pfam" id="PF03724"/>
    </source>
</evidence>
<dbReference type="InterPro" id="IPR039366">
    <property type="entry name" value="Pilotin"/>
</dbReference>
<dbReference type="InterPro" id="IPR053196">
    <property type="entry name" value="Lipoprotein_YbaY-like"/>
</dbReference>
<dbReference type="PANTHER" id="PTHR38013">
    <property type="entry name" value="GLYCOPROTEIN/POLYSACCHARIDE METABOLISM"/>
    <property type="match status" value="1"/>
</dbReference>
<keyword evidence="1" id="KW-0732">Signal</keyword>
<evidence type="ECO:0000313" key="3">
    <source>
        <dbReference type="EMBL" id="SLN40350.1"/>
    </source>
</evidence>
<dbReference type="InterPro" id="IPR038670">
    <property type="entry name" value="HslJ-like_sf"/>
</dbReference>
<name>A0A1Y5SGK8_9RHOB</name>
<dbReference type="Pfam" id="PF09619">
    <property type="entry name" value="YscW"/>
    <property type="match status" value="1"/>
</dbReference>
<feature type="domain" description="DUF306" evidence="2">
    <location>
        <begin position="146"/>
        <end position="251"/>
    </location>
</feature>
<dbReference type="AlphaFoldDB" id="A0A1Y5SGK8"/>
<evidence type="ECO:0000256" key="1">
    <source>
        <dbReference type="SAM" id="SignalP"/>
    </source>
</evidence>
<dbReference type="RefSeq" id="WP_176244114.1">
    <property type="nucleotide sequence ID" value="NZ_FWFQ01000012.1"/>
</dbReference>